<comment type="caution">
    <text evidence="2">The sequence shown here is derived from an EMBL/GenBank/DDBJ whole genome shotgun (WGS) entry which is preliminary data.</text>
</comment>
<organism evidence="2 3">
    <name type="scientific">Cercophora samala</name>
    <dbReference type="NCBI Taxonomy" id="330535"/>
    <lineage>
        <taxon>Eukaryota</taxon>
        <taxon>Fungi</taxon>
        <taxon>Dikarya</taxon>
        <taxon>Ascomycota</taxon>
        <taxon>Pezizomycotina</taxon>
        <taxon>Sordariomycetes</taxon>
        <taxon>Sordariomycetidae</taxon>
        <taxon>Sordariales</taxon>
        <taxon>Lasiosphaeriaceae</taxon>
        <taxon>Cercophora</taxon>
    </lineage>
</organism>
<dbReference type="EMBL" id="JAULSY010000041">
    <property type="protein sequence ID" value="KAK0669539.1"/>
    <property type="molecule type" value="Genomic_DNA"/>
</dbReference>
<keyword evidence="3" id="KW-1185">Reference proteome</keyword>
<feature type="compositionally biased region" description="Acidic residues" evidence="1">
    <location>
        <begin position="175"/>
        <end position="193"/>
    </location>
</feature>
<evidence type="ECO:0000313" key="2">
    <source>
        <dbReference type="EMBL" id="KAK0669539.1"/>
    </source>
</evidence>
<dbReference type="AlphaFoldDB" id="A0AA40DAT1"/>
<sequence>MPNIDDIHDAIDYITEFKVCITRRQAIYDDQYNRLRSILNDIARQYGFSPDSVTQVITSPIRPGDYSVLVAGWVYRERIKLANSRRRLDRVIDRTWPVMKLYSMDQIRSWRNRLSCDDIPPQTLQRIASRTIPTPAAFFVLNRALKVEICKLYGRIQRVEAITPETGIALLIEGGDGDSSGEDEAEDDSSDEN</sequence>
<evidence type="ECO:0000256" key="1">
    <source>
        <dbReference type="SAM" id="MobiDB-lite"/>
    </source>
</evidence>
<accession>A0AA40DAT1</accession>
<gene>
    <name evidence="2" type="ORF">QBC41DRAFT_391628</name>
</gene>
<evidence type="ECO:0000313" key="3">
    <source>
        <dbReference type="Proteomes" id="UP001174997"/>
    </source>
</evidence>
<protein>
    <submittedName>
        <fullName evidence="2">Uncharacterized protein</fullName>
    </submittedName>
</protein>
<feature type="region of interest" description="Disordered" evidence="1">
    <location>
        <begin position="173"/>
        <end position="193"/>
    </location>
</feature>
<name>A0AA40DAT1_9PEZI</name>
<reference evidence="2" key="1">
    <citation type="submission" date="2023-06" db="EMBL/GenBank/DDBJ databases">
        <title>Genome-scale phylogeny and comparative genomics of the fungal order Sordariales.</title>
        <authorList>
            <consortium name="Lawrence Berkeley National Laboratory"/>
            <person name="Hensen N."/>
            <person name="Bonometti L."/>
            <person name="Westerberg I."/>
            <person name="Brannstrom I.O."/>
            <person name="Guillou S."/>
            <person name="Cros-Aarteil S."/>
            <person name="Calhoun S."/>
            <person name="Haridas S."/>
            <person name="Kuo A."/>
            <person name="Mondo S."/>
            <person name="Pangilinan J."/>
            <person name="Riley R."/>
            <person name="Labutti K."/>
            <person name="Andreopoulos B."/>
            <person name="Lipzen A."/>
            <person name="Chen C."/>
            <person name="Yanf M."/>
            <person name="Daum C."/>
            <person name="Ng V."/>
            <person name="Clum A."/>
            <person name="Steindorff A."/>
            <person name="Ohm R."/>
            <person name="Martin F."/>
            <person name="Silar P."/>
            <person name="Natvig D."/>
            <person name="Lalanne C."/>
            <person name="Gautier V."/>
            <person name="Ament-Velasquez S.L."/>
            <person name="Kruys A."/>
            <person name="Hutchinson M.I."/>
            <person name="Powell A.J."/>
            <person name="Barry K."/>
            <person name="Miller A.N."/>
            <person name="Grigoriev I.V."/>
            <person name="Debuchy R."/>
            <person name="Gladieux P."/>
            <person name="Thoren M.H."/>
            <person name="Johannesson H."/>
        </authorList>
    </citation>
    <scope>NUCLEOTIDE SEQUENCE</scope>
    <source>
        <strain evidence="2">CBS 307.81</strain>
    </source>
</reference>
<proteinExistence type="predicted"/>
<dbReference type="Proteomes" id="UP001174997">
    <property type="component" value="Unassembled WGS sequence"/>
</dbReference>